<dbReference type="InterPro" id="IPR009651">
    <property type="entry name" value="Met_g_lyase_put"/>
</dbReference>
<dbReference type="Proteomes" id="UP000461585">
    <property type="component" value="Unassembled WGS sequence"/>
</dbReference>
<accession>A0A7X5HWZ7</accession>
<dbReference type="EMBL" id="JAAEEH010000029">
    <property type="protein sequence ID" value="NDL68160.1"/>
    <property type="molecule type" value="Genomic_DNA"/>
</dbReference>
<evidence type="ECO:0008006" key="3">
    <source>
        <dbReference type="Google" id="ProtNLM"/>
    </source>
</evidence>
<evidence type="ECO:0000313" key="2">
    <source>
        <dbReference type="Proteomes" id="UP000461585"/>
    </source>
</evidence>
<sequence length="433" mass="46669">MLAQRYRALGISDEVRRFVFQVEDGLAARFREMDAIAESNQLKVLHAMQENRVSDIHFAATSGYGYNDLGRDTLEKVYASVFHTEAALVRPQIISGTHALTVTLSGILRPGDEILSPAGKLYDTLEGVIGLTGNKGSLMEYGITYRQVDWMENGTMDFEGIKEAIRGNTKILAIQRSKGYDWRPTMNIPQIKTLIAFAKAIKPDLVCMVDNCYGEFTQNLEPSDVGADLVVGSLIKNPGGGLAPVGGYVAGREDLIELVAARLTAPGLGREVGPTLGVIQPMFQGLFLAPNVVSGAVKGAIFAAAVFERLGYEVTPSSREERNDIVQALNMGSEAAVVAFCKGIQAAAPVDSFVDPVPWDMPGYDAKVIMAAGAFVQGSSIELSADAPIKPPYTVYFQGGLTWYHSKFGVVRALQALVDAGIVSKEQLTAKQQ</sequence>
<dbReference type="Pfam" id="PF06838">
    <property type="entry name" value="Met_gamma_lyase"/>
    <property type="match status" value="1"/>
</dbReference>
<dbReference type="RefSeq" id="WP_162370883.1">
    <property type="nucleotide sequence ID" value="NZ_JAAEEH010000029.1"/>
</dbReference>
<proteinExistence type="predicted"/>
<organism evidence="1 2">
    <name type="scientific">Anaerotalea alkaliphila</name>
    <dbReference type="NCBI Taxonomy" id="2662126"/>
    <lineage>
        <taxon>Bacteria</taxon>
        <taxon>Bacillati</taxon>
        <taxon>Bacillota</taxon>
        <taxon>Clostridia</taxon>
        <taxon>Eubacteriales</taxon>
        <taxon>Anaerotalea</taxon>
    </lineage>
</organism>
<dbReference type="Gene3D" id="3.90.1150.60">
    <property type="entry name" value="Methioning gamme-lyase, C-terminal domain"/>
    <property type="match status" value="1"/>
</dbReference>
<dbReference type="PANTHER" id="PTHR46658">
    <property type="entry name" value="CYS OR MET METABOLISM PYRIDOXAL-PHOSPHATE-DEPENDENT ENZYME"/>
    <property type="match status" value="1"/>
</dbReference>
<dbReference type="AlphaFoldDB" id="A0A7X5HWZ7"/>
<dbReference type="InterPro" id="IPR015421">
    <property type="entry name" value="PyrdxlP-dep_Trfase_major"/>
</dbReference>
<dbReference type="InterPro" id="IPR015424">
    <property type="entry name" value="PyrdxlP-dep_Trfase"/>
</dbReference>
<dbReference type="PANTHER" id="PTHR46658:SF1">
    <property type="entry name" value="CYS OR MET METABOLISM PYRIDOXAL-PHOSPHATE-DEPENDENT ENZYME"/>
    <property type="match status" value="1"/>
</dbReference>
<name>A0A7X5HWZ7_9FIRM</name>
<evidence type="ECO:0000313" key="1">
    <source>
        <dbReference type="EMBL" id="NDL68160.1"/>
    </source>
</evidence>
<protein>
    <recommendedName>
        <fullName evidence="3">Cystathionine beta-lyase family protein involved in aluminum resistance</fullName>
    </recommendedName>
</protein>
<reference evidence="1 2" key="1">
    <citation type="submission" date="2020-01" db="EMBL/GenBank/DDBJ databases">
        <title>Anaeroalcalibacter tamaniensis gen. nov., sp. nov., moderately halophilic strictly anaerobic fermenter bacterium from mud volcano of Taman peninsula.</title>
        <authorList>
            <person name="Frolova A."/>
            <person name="Merkel A.Y."/>
            <person name="Slobodkin A.I."/>
        </authorList>
    </citation>
    <scope>NUCLEOTIDE SEQUENCE [LARGE SCALE GENOMIC DNA]</scope>
    <source>
        <strain evidence="1 2">F-3ap</strain>
    </source>
</reference>
<keyword evidence="2" id="KW-1185">Reference proteome</keyword>
<dbReference type="Gene3D" id="3.40.640.10">
    <property type="entry name" value="Type I PLP-dependent aspartate aminotransferase-like (Major domain)"/>
    <property type="match status" value="1"/>
</dbReference>
<gene>
    <name evidence="1" type="ORF">GXN74_10450</name>
</gene>
<comment type="caution">
    <text evidence="1">The sequence shown here is derived from an EMBL/GenBank/DDBJ whole genome shotgun (WGS) entry which is preliminary data.</text>
</comment>
<dbReference type="SUPFAM" id="SSF53383">
    <property type="entry name" value="PLP-dependent transferases"/>
    <property type="match status" value="1"/>
</dbReference>